<evidence type="ECO:0000259" key="1">
    <source>
        <dbReference type="Pfam" id="PF10263"/>
    </source>
</evidence>
<evidence type="ECO:0000313" key="3">
    <source>
        <dbReference type="Proteomes" id="UP000221110"/>
    </source>
</evidence>
<proteinExistence type="predicted"/>
<name>A0A223LFE3_9CAUD</name>
<feature type="domain" description="SprT-like" evidence="1">
    <location>
        <begin position="24"/>
        <end position="102"/>
    </location>
</feature>
<accession>A0A223LFE3</accession>
<dbReference type="KEGG" id="vg:40089447"/>
<evidence type="ECO:0000313" key="2">
    <source>
        <dbReference type="EMBL" id="ASU00626.1"/>
    </source>
</evidence>
<dbReference type="RefSeq" id="YP_009613077.1">
    <property type="nucleotide sequence ID" value="NC_042019.1"/>
</dbReference>
<dbReference type="EMBL" id="MF479730">
    <property type="protein sequence ID" value="ASU00626.1"/>
    <property type="molecule type" value="Genomic_DNA"/>
</dbReference>
<dbReference type="Pfam" id="PF10263">
    <property type="entry name" value="SprT-like"/>
    <property type="match status" value="1"/>
</dbReference>
<dbReference type="GO" id="GO:0006950">
    <property type="term" value="P:response to stress"/>
    <property type="evidence" value="ECO:0007669"/>
    <property type="project" value="UniProtKB-ARBA"/>
</dbReference>
<keyword evidence="3" id="KW-1185">Reference proteome</keyword>
<dbReference type="GeneID" id="40089447"/>
<dbReference type="Proteomes" id="UP000221110">
    <property type="component" value="Segment"/>
</dbReference>
<reference evidence="2 3" key="1">
    <citation type="submission" date="2017-07" db="EMBL/GenBank/DDBJ databases">
        <title>In vitro design and evaluation of phage cocktails against multidrug-resistant Aeromonas salmonicida.</title>
        <authorList>
            <person name="Chen L."/>
            <person name="Yuan S."/>
            <person name="Ma Y."/>
        </authorList>
    </citation>
    <scope>NUCLEOTIDE SEQUENCE [LARGE SCALE GENOMIC DNA]</scope>
</reference>
<protein>
    <recommendedName>
        <fullName evidence="1">SprT-like domain-containing protein</fullName>
    </recommendedName>
</protein>
<sequence>MISQALKNKISRYYEERVQWMRENHIVDITTPTYTLKFTNHKGYVGQCHYGNREIRISEKQNQYATWESIKDTINHELAHWATIGHGHDEVWQQMAVRLGATPAKTCTLGQLQKPYVIMCKGKVVGYSEVLRVGSDAATRYIKGKKKQTLGFLEYKVNPEFIDNSNWSEPSVEMPKRIKKTNSIIADFLSDL</sequence>
<dbReference type="InterPro" id="IPR006640">
    <property type="entry name" value="SprT-like_domain"/>
</dbReference>
<organism evidence="2 3">
    <name type="scientific">Aeromonas phage AS-gz</name>
    <dbReference type="NCBI Taxonomy" id="2026082"/>
    <lineage>
        <taxon>Viruses</taxon>
        <taxon>Duplodnaviria</taxon>
        <taxon>Heunggongvirae</taxon>
        <taxon>Uroviricota</taxon>
        <taxon>Caudoviricetes</taxon>
        <taxon>Pantevenvirales</taxon>
        <taxon>Straboviridae</taxon>
        <taxon>Tulanevirus</taxon>
        <taxon>Tulanevirus asgz</taxon>
    </lineage>
</organism>